<dbReference type="PROSITE" id="PS00108">
    <property type="entry name" value="PROTEIN_KINASE_ST"/>
    <property type="match status" value="1"/>
</dbReference>
<dbReference type="SUPFAM" id="SSF56112">
    <property type="entry name" value="Protein kinase-like (PK-like)"/>
    <property type="match status" value="1"/>
</dbReference>
<feature type="domain" description="Protein kinase" evidence="1">
    <location>
        <begin position="22"/>
        <end position="319"/>
    </location>
</feature>
<dbReference type="Gene3D" id="1.10.510.10">
    <property type="entry name" value="Transferase(Phosphotransferase) domain 1"/>
    <property type="match status" value="1"/>
</dbReference>
<proteinExistence type="predicted"/>
<dbReference type="InterPro" id="IPR011009">
    <property type="entry name" value="Kinase-like_dom_sf"/>
</dbReference>
<dbReference type="InterPro" id="IPR001245">
    <property type="entry name" value="Ser-Thr/Tyr_kinase_cat_dom"/>
</dbReference>
<reference evidence="2" key="1">
    <citation type="submission" date="2020-06" db="EMBL/GenBank/DDBJ databases">
        <title>WGS assembly of Ceratodon purpureus strain R40.</title>
        <authorList>
            <person name="Carey S.B."/>
            <person name="Jenkins J."/>
            <person name="Shu S."/>
            <person name="Lovell J.T."/>
            <person name="Sreedasyam A."/>
            <person name="Maumus F."/>
            <person name="Tiley G.P."/>
            <person name="Fernandez-Pozo N."/>
            <person name="Barry K."/>
            <person name="Chen C."/>
            <person name="Wang M."/>
            <person name="Lipzen A."/>
            <person name="Daum C."/>
            <person name="Saski C.A."/>
            <person name="Payton A.C."/>
            <person name="Mcbreen J.C."/>
            <person name="Conrad R.E."/>
            <person name="Kollar L.M."/>
            <person name="Olsson S."/>
            <person name="Huttunen S."/>
            <person name="Landis J.B."/>
            <person name="Wickett N.J."/>
            <person name="Johnson M.G."/>
            <person name="Rensing S.A."/>
            <person name="Grimwood J."/>
            <person name="Schmutz J."/>
            <person name="Mcdaniel S.F."/>
        </authorList>
    </citation>
    <scope>NUCLEOTIDE SEQUENCE</scope>
    <source>
        <strain evidence="2">R40</strain>
    </source>
</reference>
<dbReference type="PROSITE" id="PS50011">
    <property type="entry name" value="PROTEIN_KINASE_DOM"/>
    <property type="match status" value="1"/>
</dbReference>
<dbReference type="InterPro" id="IPR050167">
    <property type="entry name" value="Ser_Thr_protein_kinase"/>
</dbReference>
<dbReference type="GO" id="GO:0004672">
    <property type="term" value="F:protein kinase activity"/>
    <property type="evidence" value="ECO:0007669"/>
    <property type="project" value="InterPro"/>
</dbReference>
<evidence type="ECO:0000259" key="1">
    <source>
        <dbReference type="PROSITE" id="PS50011"/>
    </source>
</evidence>
<dbReference type="GO" id="GO:0005737">
    <property type="term" value="C:cytoplasm"/>
    <property type="evidence" value="ECO:0007669"/>
    <property type="project" value="TreeGrafter"/>
</dbReference>
<dbReference type="InterPro" id="IPR000719">
    <property type="entry name" value="Prot_kinase_dom"/>
</dbReference>
<keyword evidence="3" id="KW-1185">Reference proteome</keyword>
<dbReference type="PANTHER" id="PTHR23257:SF969">
    <property type="entry name" value="INTEGRIN-LINKED PROTEIN KINASE"/>
    <property type="match status" value="1"/>
</dbReference>
<dbReference type="InterPro" id="IPR008271">
    <property type="entry name" value="Ser/Thr_kinase_AS"/>
</dbReference>
<name>A0A8T0I4R9_CERPU</name>
<dbReference type="PANTHER" id="PTHR23257">
    <property type="entry name" value="SERINE-THREONINE PROTEIN KINASE"/>
    <property type="match status" value="1"/>
</dbReference>
<accession>A0A8T0I4R9</accession>
<feature type="non-terminal residue" evidence="2">
    <location>
        <position position="1"/>
    </location>
</feature>
<dbReference type="Proteomes" id="UP000822688">
    <property type="component" value="Chromosome 4"/>
</dbReference>
<gene>
    <name evidence="2" type="ORF">KC19_4G026100</name>
</gene>
<comment type="caution">
    <text evidence="2">The sequence shown here is derived from an EMBL/GenBank/DDBJ whole genome shotgun (WGS) entry which is preliminary data.</text>
</comment>
<dbReference type="AlphaFoldDB" id="A0A8T0I4R9"/>
<evidence type="ECO:0000313" key="2">
    <source>
        <dbReference type="EMBL" id="KAG0578482.1"/>
    </source>
</evidence>
<organism evidence="2 3">
    <name type="scientific">Ceratodon purpureus</name>
    <name type="common">Fire moss</name>
    <name type="synonym">Dicranum purpureum</name>
    <dbReference type="NCBI Taxonomy" id="3225"/>
    <lineage>
        <taxon>Eukaryota</taxon>
        <taxon>Viridiplantae</taxon>
        <taxon>Streptophyta</taxon>
        <taxon>Embryophyta</taxon>
        <taxon>Bryophyta</taxon>
        <taxon>Bryophytina</taxon>
        <taxon>Bryopsida</taxon>
        <taxon>Dicranidae</taxon>
        <taxon>Pseudoditrichales</taxon>
        <taxon>Ditrichaceae</taxon>
        <taxon>Ceratodon</taxon>
    </lineage>
</organism>
<sequence length="349" mass="39737">LRKLPKYQQWLNIYGVQSGKAIVFGPKLAEGGQAEIFEADDCSKSLGSHFSYVLKVYKKGYSLKGLKSQWPDGVLSSHKYIVTGVQGGMVLEDDRFAFLLRRCDIDLWKIIEIAKENNSPLWKENGRPLKEFRGYNTTRSGRRPGCCMPVFSDECAQSIMLKIACDMLSLHNINVLHRDLKTSNILCNDFDIDQIGQTRRITMHLADYESSIGVSGTGFWRAPEILQQVKEGKSRIEFTKEADVYAYAMTCYEILTGCIPFEGRKGIQYDDVLNGERPPLPDYIPAWVKDLLHRCWHQIPSERPSFRVIPEEIKAHGTQLYSVVLEEPNKAKTSWISEDAPLFNDVGFI</sequence>
<feature type="non-terminal residue" evidence="2">
    <location>
        <position position="349"/>
    </location>
</feature>
<dbReference type="EMBL" id="CM026424">
    <property type="protein sequence ID" value="KAG0578482.1"/>
    <property type="molecule type" value="Genomic_DNA"/>
</dbReference>
<evidence type="ECO:0000313" key="3">
    <source>
        <dbReference type="Proteomes" id="UP000822688"/>
    </source>
</evidence>
<dbReference type="Pfam" id="PF07714">
    <property type="entry name" value="PK_Tyr_Ser-Thr"/>
    <property type="match status" value="1"/>
</dbReference>
<dbReference type="SMART" id="SM00220">
    <property type="entry name" value="S_TKc"/>
    <property type="match status" value="1"/>
</dbReference>
<dbReference type="GO" id="GO:0007165">
    <property type="term" value="P:signal transduction"/>
    <property type="evidence" value="ECO:0007669"/>
    <property type="project" value="TreeGrafter"/>
</dbReference>
<dbReference type="GO" id="GO:0005524">
    <property type="term" value="F:ATP binding"/>
    <property type="evidence" value="ECO:0007669"/>
    <property type="project" value="InterPro"/>
</dbReference>
<protein>
    <recommendedName>
        <fullName evidence="1">Protein kinase domain-containing protein</fullName>
    </recommendedName>
</protein>